<dbReference type="OrthoDB" id="439639at2759"/>
<dbReference type="EMBL" id="SPNW01000024">
    <property type="protein sequence ID" value="TIA89825.1"/>
    <property type="molecule type" value="Genomic_DNA"/>
</dbReference>
<dbReference type="SMART" id="SM00320">
    <property type="entry name" value="WD40"/>
    <property type="match status" value="7"/>
</dbReference>
<comment type="similarity">
    <text evidence="4">Belongs to the RRM MRD1 family.</text>
</comment>
<feature type="domain" description="RRM" evidence="19">
    <location>
        <begin position="622"/>
        <end position="699"/>
    </location>
</feature>
<evidence type="ECO:0000256" key="8">
    <source>
        <dbReference type="ARBA" id="ARBA00022574"/>
    </source>
</evidence>
<dbReference type="InterPro" id="IPR036322">
    <property type="entry name" value="WD40_repeat_dom_sf"/>
</dbReference>
<evidence type="ECO:0000256" key="9">
    <source>
        <dbReference type="ARBA" id="ARBA00022679"/>
    </source>
</evidence>
<dbReference type="CDD" id="cd01408">
    <property type="entry name" value="SIRT1"/>
    <property type="match status" value="1"/>
</dbReference>
<dbReference type="PANTHER" id="PTHR19849">
    <property type="entry name" value="PHOSPHOLIPASE A-2-ACTIVATING PROTEIN"/>
    <property type="match status" value="1"/>
</dbReference>
<comment type="subcellular location">
    <subcellularLocation>
        <location evidence="2">Mitochondrion</location>
    </subcellularLocation>
    <subcellularLocation>
        <location evidence="1">Nucleus</location>
    </subcellularLocation>
</comment>
<evidence type="ECO:0000256" key="10">
    <source>
        <dbReference type="ARBA" id="ARBA00022737"/>
    </source>
</evidence>
<sequence length="1514" mass="167570">MSGLPATADNKALRTHFGSRGATITDAKVVFKKGSGVGTSNGTQKSRGFGFVGFKTSEEAQEALQFFNNTYWGTSKLQIELISDNRSIQEQLYDGKQLRAKRRRKEGKESGSEDEDGDEESNKRVKTLKPVHLKAIEMQKAKKARDSEIEDVDNADNADDADKDVNTEMSDLEYMRARMKRRHIPEELDDSSNQEPQQPQQPAETREQAQARKQAEVIDQVMETARIFLRNLPFSCTEEDLTTEFTKYGVVNQVHIPLSNDTKTPIGVAYISFASPNAAVAAFKASDGSIFQGRLLHVLPAVNKRAPQDQSKASFKKIRNKDRKEGAETRDFSWSGLYMNADAVVSSLASRLNIDKAEILSSESSSNPAVKVALAETHIINETKGFLRDQGVNIDAFSPENRGPRLETTILVKNIPFGTSVDELDSLFRPYGEIGRLLLPPAGTIAVVEYNLPQDARTAFKKLAYKRMGNSVLYLEKAPDGMWSKETPSTEVVAGGPKPVQVKDNDGKAESSGDAVEEAASTLFIKNISFSSTEPKLSSIFSSLAGFRYARIQTKPDPKKPSNRLSMGYGFVGFDNEDHAKHAMSTMQNYVLDGHSLQVKFAQRGKEADSSSAPAMGQSKTTKMIVKNVPFEATKKDVRELFGMHGQLKSVRVPRKFDRKTRGFAFLDFVTRRDAEIAYESLRHTHLLGRHLVLQWADDEAANDIDALREKTASSRTTNMPTNKTKFVGPEDLALEDANIYYKIDDINLFCTLSAGCTLHFIRSSSISIEMAALPEYKLAATLTGHSDDIKSVYGCADNSILSASRDGSVKRWTIGASGYELSGTYTGHGAYVNSVVMNEVTGDIISGGSDSRILVHDVDREDKARVALVEHWGNVCCLHTRQDALVSGSWDLSARVWKRSQAGDYSQVLRLNGHEQAVWDVKLLHDFSILTASADNYIRHFDKEGQLLKVFKGHTEPVRSLQVLGNDTLLSASNDGSIRKWNIKSGEQIACLVGHSSFVYAAAALQSPTSDDYVVSCGEDYEVRIWLGDTCLQTILIPAVSIWSVTALPNGDFAVGTSQNLIHVFTRAEERTASEAALMDWEMQTIQLQQRQTGRSAKQPEAAPSSVVIDVDVDDDKPNLQLTYNTGEDVQVCARRFIQENDLPSNYIERIAQFLAQATGASNEQVKEEEVNEEEQADKDASSESSDESSSSSDSSDSHQDFSVSDEERKSQIKRLAEVLTSETTKQVIVMAGAGVSTSAGLPDFRSPNTGLYDNLKQYNLPYPEAVFDIDFFRKKPQPFYALAKELYPGSFLPTITHYFFKLLENKGLLRRVFTQNIDTLERVAGVSDDLMVEAHGSFVRARCIQCKAVSDGDYVKLCVMNGVIPHCQEPTCGKSAFIKPDITFFGEALPPTFFEKLDDFNSCDLLLVLGTSLKVHPFASLIDLARGRHRALLNLYPVGTHIGGFDFGDDTRDIFCAGKTDDVVMELARECGWLDELMQLYNDERRAKATEFGLGAVPSDTDLADTLTRLRL</sequence>
<dbReference type="Gene3D" id="3.40.50.1220">
    <property type="entry name" value="TPP-binding domain"/>
    <property type="match status" value="1"/>
</dbReference>
<dbReference type="Pfam" id="PF00400">
    <property type="entry name" value="WD40"/>
    <property type="match status" value="5"/>
</dbReference>
<name>A0A4T0FPL7_9BASI</name>
<dbReference type="GO" id="GO:1990904">
    <property type="term" value="C:ribonucleoprotein complex"/>
    <property type="evidence" value="ECO:0007669"/>
    <property type="project" value="UniProtKB-KW"/>
</dbReference>
<feature type="region of interest" description="Disordered" evidence="18">
    <location>
        <begin position="1163"/>
        <end position="1210"/>
    </location>
</feature>
<keyword evidence="11 15" id="KW-0694">RNA-binding</keyword>
<dbReference type="Gene3D" id="3.10.20.870">
    <property type="entry name" value="PFU (PLAA family ubiquitin binding), C-terminal domain"/>
    <property type="match status" value="1"/>
</dbReference>
<feature type="region of interest" description="Disordered" evidence="18">
    <location>
        <begin position="1091"/>
        <end position="1112"/>
    </location>
</feature>
<evidence type="ECO:0000259" key="20">
    <source>
        <dbReference type="PROSITE" id="PS50305"/>
    </source>
</evidence>
<keyword evidence="23" id="KW-1185">Reference proteome</keyword>
<evidence type="ECO:0000256" key="15">
    <source>
        <dbReference type="PROSITE-ProRule" id="PRU00176"/>
    </source>
</evidence>
<evidence type="ECO:0000313" key="23">
    <source>
        <dbReference type="Proteomes" id="UP000310189"/>
    </source>
</evidence>
<feature type="repeat" description="WD" evidence="16">
    <location>
        <begin position="783"/>
        <end position="815"/>
    </location>
</feature>
<dbReference type="GO" id="GO:0070403">
    <property type="term" value="F:NAD+ binding"/>
    <property type="evidence" value="ECO:0007669"/>
    <property type="project" value="InterPro"/>
</dbReference>
<feature type="region of interest" description="Disordered" evidence="18">
    <location>
        <begin position="185"/>
        <end position="212"/>
    </location>
</feature>
<feature type="compositionally biased region" description="Low complexity" evidence="18">
    <location>
        <begin position="194"/>
        <end position="203"/>
    </location>
</feature>
<feature type="domain" description="RRM" evidence="19">
    <location>
        <begin position="225"/>
        <end position="303"/>
    </location>
</feature>
<feature type="repeat" description="WD" evidence="16">
    <location>
        <begin position="952"/>
        <end position="992"/>
    </location>
</feature>
<dbReference type="InterPro" id="IPR035979">
    <property type="entry name" value="RBD_domain_sf"/>
</dbReference>
<evidence type="ECO:0000256" key="11">
    <source>
        <dbReference type="ARBA" id="ARBA00022884"/>
    </source>
</evidence>
<dbReference type="PANTHER" id="PTHR19849:SF0">
    <property type="entry name" value="PHOSPHOLIPASE A-2-ACTIVATING PROTEIN"/>
    <property type="match status" value="1"/>
</dbReference>
<comment type="similarity">
    <text evidence="3">Belongs to the sirtuin family. Class I subfamily.</text>
</comment>
<dbReference type="GO" id="GO:0043130">
    <property type="term" value="F:ubiquitin binding"/>
    <property type="evidence" value="ECO:0007669"/>
    <property type="project" value="TreeGrafter"/>
</dbReference>
<feature type="domain" description="Deacetylase sirtuin-type" evidence="20">
    <location>
        <begin position="1207"/>
        <end position="1476"/>
    </location>
</feature>
<proteinExistence type="inferred from homology"/>
<dbReference type="GO" id="GO:0006364">
    <property type="term" value="P:rRNA processing"/>
    <property type="evidence" value="ECO:0007669"/>
    <property type="project" value="UniProtKB-KW"/>
</dbReference>
<dbReference type="InterPro" id="IPR034482">
    <property type="entry name" value="Mrd1_RRM3"/>
</dbReference>
<dbReference type="InterPro" id="IPR001680">
    <property type="entry name" value="WD40_rpt"/>
</dbReference>
<dbReference type="PROSITE" id="PS50305">
    <property type="entry name" value="SIRTUIN"/>
    <property type="match status" value="1"/>
</dbReference>
<dbReference type="GO" id="GO:0010992">
    <property type="term" value="P:ubiquitin recycling"/>
    <property type="evidence" value="ECO:0007669"/>
    <property type="project" value="TreeGrafter"/>
</dbReference>
<reference evidence="22 23" key="1">
    <citation type="submission" date="2019-03" db="EMBL/GenBank/DDBJ databases">
        <title>Sequencing 23 genomes of Wallemia ichthyophaga.</title>
        <authorList>
            <person name="Gostincar C."/>
        </authorList>
    </citation>
    <scope>NUCLEOTIDE SEQUENCE [LARGE SCALE GENOMIC DNA]</scope>
    <source>
        <strain evidence="22 23">EXF-5753</strain>
    </source>
</reference>
<feature type="binding site" evidence="17">
    <location>
        <position position="1348"/>
    </location>
    <ligand>
        <name>Zn(2+)</name>
        <dbReference type="ChEBI" id="CHEBI:29105"/>
    </ligand>
</feature>
<keyword evidence="13" id="KW-0539">Nucleus</keyword>
<feature type="compositionally biased region" description="Acidic residues" evidence="18">
    <location>
        <begin position="148"/>
        <end position="162"/>
    </location>
</feature>
<evidence type="ECO:0000256" key="7">
    <source>
        <dbReference type="ARBA" id="ARBA00022552"/>
    </source>
</evidence>
<dbReference type="InterPro" id="IPR000504">
    <property type="entry name" value="RRM_dom"/>
</dbReference>
<feature type="domain" description="RRM" evidence="19">
    <location>
        <begin position="521"/>
        <end position="604"/>
    </location>
</feature>
<keyword evidence="8 16" id="KW-0853">WD repeat</keyword>
<dbReference type="InterPro" id="IPR029035">
    <property type="entry name" value="DHS-like_NAD/FAD-binding_dom"/>
</dbReference>
<feature type="compositionally biased region" description="Basic and acidic residues" evidence="18">
    <location>
        <begin position="501"/>
        <end position="511"/>
    </location>
</feature>
<keyword evidence="17" id="KW-0479">Metal-binding</keyword>
<evidence type="ECO:0000256" key="14">
    <source>
        <dbReference type="ARBA" id="ARBA00023274"/>
    </source>
</evidence>
<keyword evidence="7" id="KW-0698">rRNA processing</keyword>
<dbReference type="CDD" id="cd00200">
    <property type="entry name" value="WD40"/>
    <property type="match status" value="1"/>
</dbReference>
<keyword evidence="10" id="KW-0677">Repeat</keyword>
<feature type="binding site" evidence="17">
    <location>
        <position position="1369"/>
    </location>
    <ligand>
        <name>Zn(2+)</name>
        <dbReference type="ChEBI" id="CHEBI:29105"/>
    </ligand>
</feature>
<feature type="domain" description="PFU" evidence="21">
    <location>
        <begin position="1065"/>
        <end position="1170"/>
    </location>
</feature>
<dbReference type="Pfam" id="PF00076">
    <property type="entry name" value="RRM_1"/>
    <property type="match status" value="5"/>
</dbReference>
<dbReference type="PROSITE" id="PS50102">
    <property type="entry name" value="RRM"/>
    <property type="match status" value="5"/>
</dbReference>
<feature type="compositionally biased region" description="Basic and acidic residues" evidence="18">
    <location>
        <begin position="1197"/>
        <end position="1210"/>
    </location>
</feature>
<dbReference type="SUPFAM" id="SSF52467">
    <property type="entry name" value="DHS-like NAD/FAD-binding domain"/>
    <property type="match status" value="1"/>
</dbReference>
<evidence type="ECO:0000256" key="2">
    <source>
        <dbReference type="ARBA" id="ARBA00004173"/>
    </source>
</evidence>
<evidence type="ECO:0000256" key="5">
    <source>
        <dbReference type="ARBA" id="ARBA00013428"/>
    </source>
</evidence>
<evidence type="ECO:0000256" key="16">
    <source>
        <dbReference type="PROSITE-ProRule" id="PRU00221"/>
    </source>
</evidence>
<evidence type="ECO:0000256" key="4">
    <source>
        <dbReference type="ARBA" id="ARBA00008033"/>
    </source>
</evidence>
<protein>
    <recommendedName>
        <fullName evidence="5">Multiple RNA-binding domain-containing protein 1</fullName>
    </recommendedName>
</protein>
<feature type="binding site" evidence="17">
    <location>
        <position position="1345"/>
    </location>
    <ligand>
        <name>Zn(2+)</name>
        <dbReference type="ChEBI" id="CHEBI:29105"/>
    </ligand>
</feature>
<dbReference type="PROSITE" id="PS50294">
    <property type="entry name" value="WD_REPEATS_REGION"/>
    <property type="match status" value="1"/>
</dbReference>
<evidence type="ECO:0000313" key="22">
    <source>
        <dbReference type="EMBL" id="TIA89825.1"/>
    </source>
</evidence>
<comment type="caution">
    <text evidence="22">The sequence shown here is derived from an EMBL/GenBank/DDBJ whole genome shotgun (WGS) entry which is preliminary data.</text>
</comment>
<dbReference type="GO" id="GO:0005739">
    <property type="term" value="C:mitochondrion"/>
    <property type="evidence" value="ECO:0007669"/>
    <property type="project" value="UniProtKB-SubCell"/>
</dbReference>
<dbReference type="GO" id="GO:0016740">
    <property type="term" value="F:transferase activity"/>
    <property type="evidence" value="ECO:0007669"/>
    <property type="project" value="UniProtKB-KW"/>
</dbReference>
<evidence type="ECO:0000259" key="19">
    <source>
        <dbReference type="PROSITE" id="PS50102"/>
    </source>
</evidence>
<keyword evidence="17" id="KW-0862">Zinc</keyword>
<dbReference type="SMART" id="SM00360">
    <property type="entry name" value="RRM"/>
    <property type="match status" value="5"/>
</dbReference>
<evidence type="ECO:0000256" key="18">
    <source>
        <dbReference type="SAM" id="MobiDB-lite"/>
    </source>
</evidence>
<dbReference type="InterPro" id="IPR038122">
    <property type="entry name" value="PFU_sf"/>
</dbReference>
<gene>
    <name evidence="22" type="ORF">E3P99_01902</name>
</gene>
<feature type="domain" description="RRM" evidence="19">
    <location>
        <begin position="1"/>
        <end position="105"/>
    </location>
</feature>
<keyword evidence="14" id="KW-0687">Ribonucleoprotein</keyword>
<keyword evidence="6" id="KW-0963">Cytoplasm</keyword>
<dbReference type="InterPro" id="IPR015943">
    <property type="entry name" value="WD40/YVTN_repeat-like_dom_sf"/>
</dbReference>
<feature type="compositionally biased region" description="Basic and acidic residues" evidence="18">
    <location>
        <begin position="134"/>
        <end position="147"/>
    </location>
</feature>
<organism evidence="22 23">
    <name type="scientific">Wallemia hederae</name>
    <dbReference type="NCBI Taxonomy" id="1540922"/>
    <lineage>
        <taxon>Eukaryota</taxon>
        <taxon>Fungi</taxon>
        <taxon>Dikarya</taxon>
        <taxon>Basidiomycota</taxon>
        <taxon>Wallemiomycotina</taxon>
        <taxon>Wallemiomycetes</taxon>
        <taxon>Wallemiales</taxon>
        <taxon>Wallemiaceae</taxon>
        <taxon>Wallemia</taxon>
    </lineage>
</organism>
<evidence type="ECO:0000256" key="12">
    <source>
        <dbReference type="ARBA" id="ARBA00023027"/>
    </source>
</evidence>
<dbReference type="InterPro" id="IPR026591">
    <property type="entry name" value="Sirtuin_cat_small_dom_sf"/>
</dbReference>
<dbReference type="GO" id="GO:0003723">
    <property type="term" value="F:RNA binding"/>
    <property type="evidence" value="ECO:0007669"/>
    <property type="project" value="UniProtKB-UniRule"/>
</dbReference>
<dbReference type="CDD" id="cd12568">
    <property type="entry name" value="RRM3_MRD1"/>
    <property type="match status" value="1"/>
</dbReference>
<feature type="binding site" evidence="17">
    <location>
        <position position="1374"/>
    </location>
    <ligand>
        <name>Zn(2+)</name>
        <dbReference type="ChEBI" id="CHEBI:29105"/>
    </ligand>
</feature>
<dbReference type="PROSITE" id="PS51394">
    <property type="entry name" value="PFU"/>
    <property type="match status" value="1"/>
</dbReference>
<feature type="domain" description="RRM" evidence="19">
    <location>
        <begin position="408"/>
        <end position="480"/>
    </location>
</feature>
<dbReference type="InterPro" id="IPR012677">
    <property type="entry name" value="Nucleotide-bd_a/b_plait_sf"/>
</dbReference>
<dbReference type="Pfam" id="PF02146">
    <property type="entry name" value="SIR2"/>
    <property type="match status" value="1"/>
</dbReference>
<dbReference type="GO" id="GO:0046872">
    <property type="term" value="F:metal ion binding"/>
    <property type="evidence" value="ECO:0007669"/>
    <property type="project" value="UniProtKB-KW"/>
</dbReference>
<evidence type="ECO:0000259" key="21">
    <source>
        <dbReference type="PROSITE" id="PS51394"/>
    </source>
</evidence>
<keyword evidence="12" id="KW-0520">NAD</keyword>
<evidence type="ECO:0000256" key="13">
    <source>
        <dbReference type="ARBA" id="ARBA00023242"/>
    </source>
</evidence>
<dbReference type="InterPro" id="IPR003000">
    <property type="entry name" value="Sirtuin"/>
</dbReference>
<feature type="region of interest" description="Disordered" evidence="18">
    <location>
        <begin position="485"/>
        <end position="511"/>
    </location>
</feature>
<evidence type="ECO:0000256" key="3">
    <source>
        <dbReference type="ARBA" id="ARBA00006924"/>
    </source>
</evidence>
<dbReference type="Gene3D" id="3.30.70.330">
    <property type="match status" value="5"/>
</dbReference>
<dbReference type="CDD" id="cd12320">
    <property type="entry name" value="RRM6_RBM19_RRM5_MRD1"/>
    <property type="match status" value="1"/>
</dbReference>
<feature type="active site" description="Proton acceptor" evidence="17">
    <location>
        <position position="1337"/>
    </location>
</feature>
<dbReference type="GO" id="GO:0043161">
    <property type="term" value="P:proteasome-mediated ubiquitin-dependent protein catabolic process"/>
    <property type="evidence" value="ECO:0007669"/>
    <property type="project" value="TreeGrafter"/>
</dbReference>
<dbReference type="GO" id="GO:0005634">
    <property type="term" value="C:nucleus"/>
    <property type="evidence" value="ECO:0007669"/>
    <property type="project" value="UniProtKB-SubCell"/>
</dbReference>
<evidence type="ECO:0000256" key="17">
    <source>
        <dbReference type="PROSITE-ProRule" id="PRU00236"/>
    </source>
</evidence>
<evidence type="ECO:0000256" key="1">
    <source>
        <dbReference type="ARBA" id="ARBA00004123"/>
    </source>
</evidence>
<dbReference type="Proteomes" id="UP000310189">
    <property type="component" value="Unassembled WGS sequence"/>
</dbReference>
<accession>A0A4T0FPL7</accession>
<dbReference type="SUPFAM" id="SSF54928">
    <property type="entry name" value="RNA-binding domain, RBD"/>
    <property type="match status" value="3"/>
</dbReference>
<dbReference type="PROSITE" id="PS50082">
    <property type="entry name" value="WD_REPEATS_2"/>
    <property type="match status" value="2"/>
</dbReference>
<dbReference type="InterPro" id="IPR015155">
    <property type="entry name" value="PFU"/>
</dbReference>
<evidence type="ECO:0000256" key="6">
    <source>
        <dbReference type="ARBA" id="ARBA00022490"/>
    </source>
</evidence>
<dbReference type="Gene3D" id="3.30.1600.10">
    <property type="entry name" value="SIR2/SIRT2 'Small Domain"/>
    <property type="match status" value="1"/>
</dbReference>
<dbReference type="Pfam" id="PF09070">
    <property type="entry name" value="PFU"/>
    <property type="match status" value="1"/>
</dbReference>
<dbReference type="InterPro" id="IPR026590">
    <property type="entry name" value="Ssirtuin_cat_dom"/>
</dbReference>
<dbReference type="Gene3D" id="2.130.10.10">
    <property type="entry name" value="YVTN repeat-like/Quinoprotein amine dehydrogenase"/>
    <property type="match status" value="1"/>
</dbReference>
<feature type="region of interest" description="Disordered" evidence="18">
    <location>
        <begin position="98"/>
        <end position="172"/>
    </location>
</feature>
<dbReference type="SUPFAM" id="SSF50978">
    <property type="entry name" value="WD40 repeat-like"/>
    <property type="match status" value="1"/>
</dbReference>
<keyword evidence="9" id="KW-0808">Transferase</keyword>